<accession>A0A9D1DT38</accession>
<organism evidence="1 2">
    <name type="scientific">Candidatus Onthousia excrementipullorum</name>
    <dbReference type="NCBI Taxonomy" id="2840884"/>
    <lineage>
        <taxon>Bacteria</taxon>
        <taxon>Bacillati</taxon>
        <taxon>Bacillota</taxon>
        <taxon>Bacilli</taxon>
        <taxon>Candidatus Onthousia</taxon>
    </lineage>
</organism>
<evidence type="ECO:0000313" key="2">
    <source>
        <dbReference type="Proteomes" id="UP000824232"/>
    </source>
</evidence>
<name>A0A9D1DT38_9FIRM</name>
<reference evidence="1" key="1">
    <citation type="submission" date="2020-10" db="EMBL/GenBank/DDBJ databases">
        <authorList>
            <person name="Gilroy R."/>
        </authorList>
    </citation>
    <scope>NUCLEOTIDE SEQUENCE</scope>
    <source>
        <strain evidence="1">CHK184-20233</strain>
    </source>
</reference>
<dbReference type="EMBL" id="DVHC01000003">
    <property type="protein sequence ID" value="HIR58458.1"/>
    <property type="molecule type" value="Genomic_DNA"/>
</dbReference>
<dbReference type="Proteomes" id="UP000824232">
    <property type="component" value="Unassembled WGS sequence"/>
</dbReference>
<proteinExistence type="predicted"/>
<comment type="caution">
    <text evidence="1">The sequence shown here is derived from an EMBL/GenBank/DDBJ whole genome shotgun (WGS) entry which is preliminary data.</text>
</comment>
<protein>
    <submittedName>
        <fullName evidence="1">Uncharacterized protein</fullName>
    </submittedName>
</protein>
<evidence type="ECO:0000313" key="1">
    <source>
        <dbReference type="EMBL" id="HIR58458.1"/>
    </source>
</evidence>
<gene>
    <name evidence="1" type="ORF">IAB38_00240</name>
</gene>
<reference evidence="1" key="2">
    <citation type="journal article" date="2021" name="PeerJ">
        <title>Extensive microbial diversity within the chicken gut microbiome revealed by metagenomics and culture.</title>
        <authorList>
            <person name="Gilroy R."/>
            <person name="Ravi A."/>
            <person name="Getino M."/>
            <person name="Pursley I."/>
            <person name="Horton D.L."/>
            <person name="Alikhan N.F."/>
            <person name="Baker D."/>
            <person name="Gharbi K."/>
            <person name="Hall N."/>
            <person name="Watson M."/>
            <person name="Adriaenssens E.M."/>
            <person name="Foster-Nyarko E."/>
            <person name="Jarju S."/>
            <person name="Secka A."/>
            <person name="Antonio M."/>
            <person name="Oren A."/>
            <person name="Chaudhuri R.R."/>
            <person name="La Ragione R."/>
            <person name="Hildebrand F."/>
            <person name="Pallen M.J."/>
        </authorList>
    </citation>
    <scope>NUCLEOTIDE SEQUENCE</scope>
    <source>
        <strain evidence="1">CHK184-20233</strain>
    </source>
</reference>
<dbReference type="AlphaFoldDB" id="A0A9D1DT38"/>
<sequence length="146" mass="17394">MRRITAVDMDGNIMQREDERIGHNEIVYEMFKEFLNSIQDKELKGDWYIKIWPNAGLITKYLDMMLYLETFDDEASIDSTICIIPEKINDVVLSYYEENYLDHKEPFLGLYYHDGKFDTISEDREKELTAEEVHSFLKDMVKSKTK</sequence>